<protein>
    <recommendedName>
        <fullName evidence="3">Rab GDP dissociation inhibitor</fullName>
    </recommendedName>
</protein>
<dbReference type="InParanoid" id="A0A1W4XER4"/>
<accession>A0A1W4XER4</accession>
<dbReference type="PRINTS" id="PR00892">
    <property type="entry name" value="RABGDI"/>
</dbReference>
<gene>
    <name evidence="5" type="primary">LOC108743436</name>
</gene>
<dbReference type="GO" id="GO:0016192">
    <property type="term" value="P:vesicle-mediated transport"/>
    <property type="evidence" value="ECO:0007669"/>
    <property type="project" value="TreeGrafter"/>
</dbReference>
<dbReference type="PANTHER" id="PTHR11787">
    <property type="entry name" value="RAB GDP-DISSOCIATION INHIBITOR"/>
    <property type="match status" value="1"/>
</dbReference>
<dbReference type="FunFam" id="3.30.519.10:FF:000005">
    <property type="entry name" value="Rab GDP dissociation inhibitor"/>
    <property type="match status" value="1"/>
</dbReference>
<comment type="function">
    <text evidence="3">Regulates the GDP/GTP exchange reaction of most RAB proteins by inhibiting the dissociation of GDP from them, and the subsequent binding of GTP.</text>
</comment>
<dbReference type="PANTHER" id="PTHR11787:SF8">
    <property type="entry name" value="RAB GDP DISSOCIATION INHIBITOR"/>
    <property type="match status" value="1"/>
</dbReference>
<evidence type="ECO:0000313" key="4">
    <source>
        <dbReference type="Proteomes" id="UP000192223"/>
    </source>
</evidence>
<evidence type="ECO:0000256" key="3">
    <source>
        <dbReference type="RuleBase" id="RU363124"/>
    </source>
</evidence>
<dbReference type="OrthoDB" id="9446342at2759"/>
<dbReference type="InterPro" id="IPR000806">
    <property type="entry name" value="RabGDI"/>
</dbReference>
<comment type="subcellular location">
    <subcellularLocation>
        <location evidence="3">Cytoplasm</location>
    </subcellularLocation>
</comment>
<dbReference type="Gene3D" id="1.10.405.10">
    <property type="entry name" value="Guanine Nucleotide Dissociation Inhibitor, domain 1"/>
    <property type="match status" value="1"/>
</dbReference>
<dbReference type="InterPro" id="IPR036188">
    <property type="entry name" value="FAD/NAD-bd_sf"/>
</dbReference>
<dbReference type="SUPFAM" id="SSF51905">
    <property type="entry name" value="FAD/NAD(P)-binding domain"/>
    <property type="match status" value="2"/>
</dbReference>
<keyword evidence="3" id="KW-0963">Cytoplasm</keyword>
<dbReference type="Gene3D" id="3.50.50.60">
    <property type="entry name" value="FAD/NAD(P)-binding domain"/>
    <property type="match status" value="1"/>
</dbReference>
<dbReference type="GO" id="GO:0015031">
    <property type="term" value="P:protein transport"/>
    <property type="evidence" value="ECO:0007669"/>
    <property type="project" value="InterPro"/>
</dbReference>
<dbReference type="FunCoup" id="A0A1W4XER4">
    <property type="interactions" value="1818"/>
</dbReference>
<dbReference type="Proteomes" id="UP000192223">
    <property type="component" value="Unplaced"/>
</dbReference>
<dbReference type="RefSeq" id="XP_018334504.1">
    <property type="nucleotide sequence ID" value="XM_018479002.2"/>
</dbReference>
<dbReference type="PRINTS" id="PR00891">
    <property type="entry name" value="RABGDIREP"/>
</dbReference>
<dbReference type="FunFam" id="1.10.405.10:FF:000001">
    <property type="entry name" value="Rab GDP dissociation inhibitor"/>
    <property type="match status" value="1"/>
</dbReference>
<proteinExistence type="inferred from homology"/>
<dbReference type="AlphaFoldDB" id="A0A1W4XER4"/>
<comment type="similarity">
    <text evidence="1 3">Belongs to the Rab GDI family.</text>
</comment>
<keyword evidence="4" id="KW-1185">Reference proteome</keyword>
<dbReference type="FunFam" id="3.50.50.60:FF:000232">
    <property type="entry name" value="Rab GDP dissociation inhibitor"/>
    <property type="match status" value="1"/>
</dbReference>
<dbReference type="Pfam" id="PF00996">
    <property type="entry name" value="GDI"/>
    <property type="match status" value="1"/>
</dbReference>
<dbReference type="CTD" id="34264"/>
<dbReference type="GO" id="GO:0005737">
    <property type="term" value="C:cytoplasm"/>
    <property type="evidence" value="ECO:0007669"/>
    <property type="project" value="UniProtKB-SubCell"/>
</dbReference>
<reference evidence="5" key="1">
    <citation type="submission" date="2025-08" db="UniProtKB">
        <authorList>
            <consortium name="RefSeq"/>
        </authorList>
    </citation>
    <scope>IDENTIFICATION</scope>
    <source>
        <tissue evidence="5">Entire body</tissue>
    </source>
</reference>
<evidence type="ECO:0000256" key="2">
    <source>
        <dbReference type="ARBA" id="ARBA00022468"/>
    </source>
</evidence>
<dbReference type="GO" id="GO:0007264">
    <property type="term" value="P:small GTPase-mediated signal transduction"/>
    <property type="evidence" value="ECO:0007669"/>
    <property type="project" value="InterPro"/>
</dbReference>
<dbReference type="GO" id="GO:0005093">
    <property type="term" value="F:Rab GDP-dissociation inhibitor activity"/>
    <property type="evidence" value="ECO:0007669"/>
    <property type="project" value="InterPro"/>
</dbReference>
<dbReference type="FunFam" id="3.50.50.60:FF:000158">
    <property type="entry name" value="Rab GDP dissociation inhibitor"/>
    <property type="match status" value="1"/>
</dbReference>
<dbReference type="KEGG" id="apln:108743436"/>
<evidence type="ECO:0000256" key="1">
    <source>
        <dbReference type="ARBA" id="ARBA00005593"/>
    </source>
</evidence>
<keyword evidence="2 3" id="KW-0343">GTPase activation</keyword>
<sequence length="442" mass="49542">MDEEYDAIVLGTGLKECILSGMLSVSGKKVLHVDRNKYYGGESASICPLEELFSKFGAPPPDESYGRGRDWNVDLIPKFLMANGLLVKLLIHTGVTRYLEFKSVEGSYVYKGGKISKVPVDQKEALASDLMGMFEKRRFRNFLIYVQDFSDADPKTWKDFDPNTQNMQALYDKFGLEKSTQDFTGHALALYRNDDYLNDPAVNTIKRIKLYSDSLARYGKSPYLYPMYGLGELPQGFARLSAIYGGTYMLDKPIDEIVIGEGGKVAGVRSGTEVAKCKQVYCDPSYVPDRVRKSGQVIRCICLLDHPIANTKDALSTQIIIPQKQVGRNSDIYVSLVSYTHQVAAKGWFIAMVSTTVETENPENEIKPGLDLLGSIRQKFVSISDYYVPTDNGLDSQIFISESFDATTHFETTCLDVLDIFKRGTGEEFDFSKIKHELGDEE</sequence>
<dbReference type="STRING" id="224129.A0A1W4XER4"/>
<name>A0A1W4XER4_AGRPL</name>
<organism evidence="4 5">
    <name type="scientific">Agrilus planipennis</name>
    <name type="common">Emerald ash borer</name>
    <name type="synonym">Agrilus marcopoli</name>
    <dbReference type="NCBI Taxonomy" id="224129"/>
    <lineage>
        <taxon>Eukaryota</taxon>
        <taxon>Metazoa</taxon>
        <taxon>Ecdysozoa</taxon>
        <taxon>Arthropoda</taxon>
        <taxon>Hexapoda</taxon>
        <taxon>Insecta</taxon>
        <taxon>Pterygota</taxon>
        <taxon>Neoptera</taxon>
        <taxon>Endopterygota</taxon>
        <taxon>Coleoptera</taxon>
        <taxon>Polyphaga</taxon>
        <taxon>Elateriformia</taxon>
        <taxon>Buprestoidea</taxon>
        <taxon>Buprestidae</taxon>
        <taxon>Agrilinae</taxon>
        <taxon>Agrilus</taxon>
    </lineage>
</organism>
<dbReference type="GO" id="GO:0005096">
    <property type="term" value="F:GTPase activator activity"/>
    <property type="evidence" value="ECO:0007669"/>
    <property type="project" value="UniProtKB-KW"/>
</dbReference>
<evidence type="ECO:0000313" key="5">
    <source>
        <dbReference type="RefSeq" id="XP_018334504.1"/>
    </source>
</evidence>
<dbReference type="GeneID" id="108743436"/>
<dbReference type="InterPro" id="IPR018203">
    <property type="entry name" value="GDP_dissociation_inhibitor"/>
</dbReference>
<dbReference type="Gene3D" id="3.30.519.10">
    <property type="entry name" value="Guanine Nucleotide Dissociation Inhibitor, domain 2"/>
    <property type="match status" value="1"/>
</dbReference>